<dbReference type="WBParaSite" id="JU765_v2.g13441.t1">
    <property type="protein sequence ID" value="JU765_v2.g13441.t1"/>
    <property type="gene ID" value="JU765_v2.g13441"/>
</dbReference>
<name>A0AC34Q6L8_9BILA</name>
<evidence type="ECO:0000313" key="2">
    <source>
        <dbReference type="WBParaSite" id="JU765_v2.g13441.t1"/>
    </source>
</evidence>
<proteinExistence type="predicted"/>
<organism evidence="1 2">
    <name type="scientific">Panagrolaimus sp. JU765</name>
    <dbReference type="NCBI Taxonomy" id="591449"/>
    <lineage>
        <taxon>Eukaryota</taxon>
        <taxon>Metazoa</taxon>
        <taxon>Ecdysozoa</taxon>
        <taxon>Nematoda</taxon>
        <taxon>Chromadorea</taxon>
        <taxon>Rhabditida</taxon>
        <taxon>Tylenchina</taxon>
        <taxon>Panagrolaimomorpha</taxon>
        <taxon>Panagrolaimoidea</taxon>
        <taxon>Panagrolaimidae</taxon>
        <taxon>Panagrolaimus</taxon>
    </lineage>
</organism>
<protein>
    <submittedName>
        <fullName evidence="2">Uncharacterized protein</fullName>
    </submittedName>
</protein>
<accession>A0AC34Q6L8</accession>
<sequence>MSSVRRSSRLAADSSTPKITSYGSVKRVTKNRDRTPGFDKTEFESPKVLTLQTPKNKVETPKFIFETPKKKLTPKTVAEVPSTARRRILRDEDAAQSNKTTPKKVKRRLDPDSPPKVFSSSSNESVVNSEISSTSDPYSPPRTPKKRIIVETPESNSSKLSFTEETADANKSPGLPIGLTTPKSARRRLFADEESPSSKCDLFFSTFQSNTPASTRSGLGSISRTGESGQYSRLAPQVKEAMNIPLPQKYQTLFDTFEMMERI</sequence>
<dbReference type="Proteomes" id="UP000887576">
    <property type="component" value="Unplaced"/>
</dbReference>
<reference evidence="2" key="1">
    <citation type="submission" date="2022-11" db="UniProtKB">
        <authorList>
            <consortium name="WormBaseParasite"/>
        </authorList>
    </citation>
    <scope>IDENTIFICATION</scope>
</reference>
<evidence type="ECO:0000313" key="1">
    <source>
        <dbReference type="Proteomes" id="UP000887576"/>
    </source>
</evidence>